<dbReference type="PROSITE" id="PS50961">
    <property type="entry name" value="HTH_LA"/>
    <property type="match status" value="1"/>
</dbReference>
<dbReference type="InterPro" id="IPR036388">
    <property type="entry name" value="WH-like_DNA-bd_sf"/>
</dbReference>
<feature type="region of interest" description="Disordered" evidence="3">
    <location>
        <begin position="52"/>
        <end position="162"/>
    </location>
</feature>
<evidence type="ECO:0000313" key="6">
    <source>
        <dbReference type="Proteomes" id="UP000030748"/>
    </source>
</evidence>
<reference evidence="5 6" key="1">
    <citation type="journal article" date="2013" name="Proc. Natl. Acad. Sci. U.S.A.">
        <title>Fine-scale variation in meiotic recombination in Mimulus inferred from population shotgun sequencing.</title>
        <authorList>
            <person name="Hellsten U."/>
            <person name="Wright K.M."/>
            <person name="Jenkins J."/>
            <person name="Shu S."/>
            <person name="Yuan Y."/>
            <person name="Wessler S.R."/>
            <person name="Schmutz J."/>
            <person name="Willis J.H."/>
            <person name="Rokhsar D.S."/>
        </authorList>
    </citation>
    <scope>NUCLEOTIDE SEQUENCE [LARGE SCALE GENOMIC DNA]</scope>
    <source>
        <strain evidence="6">cv. DUN x IM62</strain>
    </source>
</reference>
<dbReference type="CDD" id="cd07323">
    <property type="entry name" value="LAM"/>
    <property type="match status" value="1"/>
</dbReference>
<evidence type="ECO:0000256" key="1">
    <source>
        <dbReference type="ARBA" id="ARBA00022884"/>
    </source>
</evidence>
<feature type="non-terminal residue" evidence="5">
    <location>
        <position position="1"/>
    </location>
</feature>
<dbReference type="InterPro" id="IPR036390">
    <property type="entry name" value="WH_DNA-bd_sf"/>
</dbReference>
<dbReference type="PANTHER" id="PTHR22792">
    <property type="entry name" value="LUPUS LA PROTEIN-RELATED"/>
    <property type="match status" value="1"/>
</dbReference>
<sequence>AQIEEIKSGCGAKEAPAWNKPSDVVGVAAPEVAAPVMGDAFWPDLSESLKSLTKPEGMDAAGSLSSKKEEDATTSASTPNLRHESVKQCSGGSNQSSSKQDNNGRLYQPLPPPAQGAIIGGAPLTNSGVGGYRPMESNRENTYRDGGVGFTSYRNIGGPRPPPPLPLPQRSYGGIQHRGVRPPFIRGPPLPIAPFVPPPPPPPPFGPRPIVNPMVYPDVPPPPPPPPPHFYYVPGGPPPRQNFFRPMPMRMPMLPIPPMFFPVQKPGVSSQILKQIEYYFSNDNLVKDIFLRQNMDAEGWVSIKLIAGFRKVSLRCYDLMSLIYTVIDADKLRRKNDWSRWIISLPAAST</sequence>
<gene>
    <name evidence="5" type="ORF">MIMGU_mgv1a020046mg</name>
</gene>
<proteinExistence type="predicted"/>
<dbReference type="Pfam" id="PF05383">
    <property type="entry name" value="La"/>
    <property type="match status" value="1"/>
</dbReference>
<keyword evidence="1 2" id="KW-0694">RNA-binding</keyword>
<dbReference type="GO" id="GO:0003723">
    <property type="term" value="F:RNA binding"/>
    <property type="evidence" value="ECO:0000318"/>
    <property type="project" value="GO_Central"/>
</dbReference>
<dbReference type="Proteomes" id="UP000030748">
    <property type="component" value="Unassembled WGS sequence"/>
</dbReference>
<dbReference type="SUPFAM" id="SSF46785">
    <property type="entry name" value="Winged helix' DNA-binding domain"/>
    <property type="match status" value="1"/>
</dbReference>
<dbReference type="STRING" id="4155.A0A022PTC4"/>
<name>A0A022PTC4_ERYGU</name>
<evidence type="ECO:0000256" key="2">
    <source>
        <dbReference type="PROSITE-ProRule" id="PRU00332"/>
    </source>
</evidence>
<feature type="domain" description="HTH La-type RNA-binding" evidence="4">
    <location>
        <begin position="262"/>
        <end position="350"/>
    </location>
</feature>
<accession>A0A022PTC4</accession>
<dbReference type="GO" id="GO:0005737">
    <property type="term" value="C:cytoplasm"/>
    <property type="evidence" value="ECO:0007669"/>
    <property type="project" value="UniProtKB-ARBA"/>
</dbReference>
<dbReference type="InterPro" id="IPR006630">
    <property type="entry name" value="La_HTH"/>
</dbReference>
<dbReference type="Gene3D" id="1.10.10.10">
    <property type="entry name" value="Winged helix-like DNA-binding domain superfamily/Winged helix DNA-binding domain"/>
    <property type="match status" value="1"/>
</dbReference>
<dbReference type="eggNOG" id="KOG2590">
    <property type="taxonomic scope" value="Eukaryota"/>
</dbReference>
<dbReference type="SMART" id="SM00715">
    <property type="entry name" value="LA"/>
    <property type="match status" value="1"/>
</dbReference>
<dbReference type="AlphaFoldDB" id="A0A022PTC4"/>
<dbReference type="EMBL" id="KI632341">
    <property type="protein sequence ID" value="EYU18068.1"/>
    <property type="molecule type" value="Genomic_DNA"/>
</dbReference>
<keyword evidence="6" id="KW-1185">Reference proteome</keyword>
<evidence type="ECO:0000313" key="5">
    <source>
        <dbReference type="EMBL" id="EYU18068.1"/>
    </source>
</evidence>
<dbReference type="PRINTS" id="PR01217">
    <property type="entry name" value="PRICHEXTENSN"/>
</dbReference>
<evidence type="ECO:0000259" key="4">
    <source>
        <dbReference type="PROSITE" id="PS50961"/>
    </source>
</evidence>
<dbReference type="InterPro" id="IPR045180">
    <property type="entry name" value="La_dom_prot"/>
</dbReference>
<organism evidence="5 6">
    <name type="scientific">Erythranthe guttata</name>
    <name type="common">Yellow monkey flower</name>
    <name type="synonym">Mimulus guttatus</name>
    <dbReference type="NCBI Taxonomy" id="4155"/>
    <lineage>
        <taxon>Eukaryota</taxon>
        <taxon>Viridiplantae</taxon>
        <taxon>Streptophyta</taxon>
        <taxon>Embryophyta</taxon>
        <taxon>Tracheophyta</taxon>
        <taxon>Spermatophyta</taxon>
        <taxon>Magnoliopsida</taxon>
        <taxon>eudicotyledons</taxon>
        <taxon>Gunneridae</taxon>
        <taxon>Pentapetalae</taxon>
        <taxon>asterids</taxon>
        <taxon>lamiids</taxon>
        <taxon>Lamiales</taxon>
        <taxon>Phrymaceae</taxon>
        <taxon>Erythranthe</taxon>
    </lineage>
</organism>
<evidence type="ECO:0000256" key="3">
    <source>
        <dbReference type="SAM" id="MobiDB-lite"/>
    </source>
</evidence>
<dbReference type="PANTHER" id="PTHR22792:SF132">
    <property type="entry name" value="LA-RELATED PROTEIN 1"/>
    <property type="match status" value="1"/>
</dbReference>
<feature type="compositionally biased region" description="Polar residues" evidence="3">
    <location>
        <begin position="87"/>
        <end position="105"/>
    </location>
</feature>
<protein>
    <recommendedName>
        <fullName evidence="4">HTH La-type RNA-binding domain-containing protein</fullName>
    </recommendedName>
</protein>